<dbReference type="Pfam" id="PF13704">
    <property type="entry name" value="Glyco_tranf_2_4"/>
    <property type="match status" value="1"/>
</dbReference>
<proteinExistence type="predicted"/>
<organism evidence="1 2">
    <name type="scientific">Commensalibacter papalotli</name>
    <name type="common">ex Servin-Garciduenas et al. 2014</name>
    <dbReference type="NCBI Taxonomy" id="1208583"/>
    <lineage>
        <taxon>Bacteria</taxon>
        <taxon>Pseudomonadati</taxon>
        <taxon>Pseudomonadota</taxon>
        <taxon>Alphaproteobacteria</taxon>
        <taxon>Acetobacterales</taxon>
        <taxon>Acetobacteraceae</taxon>
    </lineage>
</organism>
<dbReference type="OrthoDB" id="565316at2"/>
<sequence length="306" mass="35912">MGIPSENFHNKSRQVFDELRNSELWQVRDDVYIPTLQHAVLVMLVKNVEDIIGINLRHHYTLGFRKFFILNNNSNDTTASIIKSFKYDHKDASVFYSTDFLEGHYQQTKTEAMARFAEFYLREEGVPSWIFPIDADEFITCCTKETDQAIENFTKYLMDPHAQVFVFNWAQSALFSKERNELTTFEQTLSQTEFVVWKKMKPCVTKSAYRTGHNMSPTMGNHFVNAYQGTDEGLRSMVDIGFCMLHFPFRSLDQFRLKITDGMRALALTNYDQSIGHHWRAYFADYQEKGDSALKWYLDEHIRQCL</sequence>
<protein>
    <submittedName>
        <fullName evidence="1">Uncharacterized protein</fullName>
    </submittedName>
</protein>
<dbReference type="Proteomes" id="UP000019250">
    <property type="component" value="Unassembled WGS sequence"/>
</dbReference>
<dbReference type="eggNOG" id="COG4421">
    <property type="taxonomic scope" value="Bacteria"/>
</dbReference>
<keyword evidence="2" id="KW-1185">Reference proteome</keyword>
<dbReference type="AlphaFoldDB" id="W7E1X2"/>
<gene>
    <name evidence="1" type="ORF">COMX_05020</name>
</gene>
<evidence type="ECO:0000313" key="1">
    <source>
        <dbReference type="EMBL" id="EUK19084.1"/>
    </source>
</evidence>
<dbReference type="RefSeq" id="WP_034337725.1">
    <property type="nucleotide sequence ID" value="NZ_ATSX01000001.1"/>
</dbReference>
<comment type="caution">
    <text evidence="1">The sequence shown here is derived from an EMBL/GenBank/DDBJ whole genome shotgun (WGS) entry which is preliminary data.</text>
</comment>
<name>W7E1X2_9PROT</name>
<reference evidence="1 2" key="1">
    <citation type="journal article" date="2014" name="Genome Announc.">
        <title>Draft Genome Sequence of Commensalibacter papalotli MX01, a Symbiont Identified from the Guts of Overwintering Monarch Butterflies.</title>
        <authorList>
            <person name="Servin-Garciduenas L.E."/>
            <person name="Sanchez-Quinto A."/>
            <person name="Martinez-Romero E."/>
        </authorList>
    </citation>
    <scope>NUCLEOTIDE SEQUENCE [LARGE SCALE GENOMIC DNA]</scope>
    <source>
        <strain evidence="2">MX-MONARCH01</strain>
    </source>
</reference>
<dbReference type="EMBL" id="ATSX01000001">
    <property type="protein sequence ID" value="EUK19084.1"/>
    <property type="molecule type" value="Genomic_DNA"/>
</dbReference>
<accession>W7E1X2</accession>
<evidence type="ECO:0000313" key="2">
    <source>
        <dbReference type="Proteomes" id="UP000019250"/>
    </source>
</evidence>
<dbReference type="STRING" id="1208583.COMX_05020"/>